<accession>A0A9X2INL4</accession>
<feature type="domain" description="Peptidase M20 dimerisation" evidence="2">
    <location>
        <begin position="188"/>
        <end position="282"/>
    </location>
</feature>
<dbReference type="SUPFAM" id="SSF53187">
    <property type="entry name" value="Zn-dependent exopeptidases"/>
    <property type="match status" value="1"/>
</dbReference>
<dbReference type="Pfam" id="PF07687">
    <property type="entry name" value="M20_dimer"/>
    <property type="match status" value="1"/>
</dbReference>
<dbReference type="PANTHER" id="PTHR11014:SF63">
    <property type="entry name" value="METALLOPEPTIDASE, PUTATIVE (AFU_ORTHOLOGUE AFUA_6G09600)-RELATED"/>
    <property type="match status" value="1"/>
</dbReference>
<comment type="cofactor">
    <cofactor evidence="1">
        <name>Mn(2+)</name>
        <dbReference type="ChEBI" id="CHEBI:29035"/>
    </cofactor>
    <text evidence="1">The Mn(2+) ion enhances activity.</text>
</comment>
<organism evidence="3 4">
    <name type="scientific">Halalkalibacter oceani</name>
    <dbReference type="NCBI Taxonomy" id="1653776"/>
    <lineage>
        <taxon>Bacteria</taxon>
        <taxon>Bacillati</taxon>
        <taxon>Bacillota</taxon>
        <taxon>Bacilli</taxon>
        <taxon>Bacillales</taxon>
        <taxon>Bacillaceae</taxon>
        <taxon>Halalkalibacter</taxon>
    </lineage>
</organism>
<sequence length="395" mass="42288">MTAAEQLIIWRRHLHRYPELSFAEHKTTAYIVEQLAGLPGVTLHTGKETIGLDTGVLATVGNGEAPVIGLRADIDALPIEEKTGADYQSVHRGIMHACGHDGHTAMLLGAVHRLSELHESGKLKGTVKCLFQPAEETSDEQGLTGAQHILASGILDDVMAMIALHLDPELPYKQIKLCSGIVMANVDTFSIVISGTGGHGAYPEQAVDPIWLTSLILPGLYGIPARKIAALEPAVLSIGRLEAGSSANVIPSQVRLNGTIRTYSIAARGQMEIALRHVLESVKAYGGSYELTMEHGEPALKNAPEIVKLLEETVRSVEPEIAIHEQPYGMGSEDFSHLAAQWPGAMLFLGAGLPQQTALHQPTFDFNEAALELGTNILVEAGLRLLSGKALSTIQ</sequence>
<feature type="binding site" evidence="1">
    <location>
        <position position="360"/>
    </location>
    <ligand>
        <name>Mn(2+)</name>
        <dbReference type="ChEBI" id="CHEBI:29035"/>
        <label>2</label>
    </ligand>
</feature>
<reference evidence="3" key="1">
    <citation type="submission" date="2022-05" db="EMBL/GenBank/DDBJ databases">
        <title>Comparative Genomics of Spacecraft Associated Microbes.</title>
        <authorList>
            <person name="Tran M.T."/>
            <person name="Wright A."/>
            <person name="Seuylemezian A."/>
            <person name="Eisen J."/>
            <person name="Coil D."/>
        </authorList>
    </citation>
    <scope>NUCLEOTIDE SEQUENCE</scope>
    <source>
        <strain evidence="3">214.1.1</strain>
    </source>
</reference>
<dbReference type="SUPFAM" id="SSF55031">
    <property type="entry name" value="Bacterial exopeptidase dimerisation domain"/>
    <property type="match status" value="1"/>
</dbReference>
<dbReference type="Pfam" id="PF01546">
    <property type="entry name" value="Peptidase_M20"/>
    <property type="match status" value="1"/>
</dbReference>
<dbReference type="PANTHER" id="PTHR11014">
    <property type="entry name" value="PEPTIDASE M20 FAMILY MEMBER"/>
    <property type="match status" value="1"/>
</dbReference>
<feature type="binding site" evidence="1">
    <location>
        <position position="165"/>
    </location>
    <ligand>
        <name>Mn(2+)</name>
        <dbReference type="ChEBI" id="CHEBI:29035"/>
        <label>2</label>
    </ligand>
</feature>
<evidence type="ECO:0000313" key="3">
    <source>
        <dbReference type="EMBL" id="MCM3713512.1"/>
    </source>
</evidence>
<dbReference type="NCBIfam" id="TIGR01891">
    <property type="entry name" value="amidohydrolases"/>
    <property type="match status" value="1"/>
</dbReference>
<keyword evidence="4" id="KW-1185">Reference proteome</keyword>
<evidence type="ECO:0000256" key="1">
    <source>
        <dbReference type="PIRSR" id="PIRSR005962-1"/>
    </source>
</evidence>
<dbReference type="InterPro" id="IPR002933">
    <property type="entry name" value="Peptidase_M20"/>
</dbReference>
<gene>
    <name evidence="3" type="ORF">M3202_05410</name>
</gene>
<keyword evidence="1" id="KW-0479">Metal-binding</keyword>
<dbReference type="Gene3D" id="3.30.70.360">
    <property type="match status" value="1"/>
</dbReference>
<dbReference type="InterPro" id="IPR017439">
    <property type="entry name" value="Amidohydrolase"/>
</dbReference>
<evidence type="ECO:0000259" key="2">
    <source>
        <dbReference type="Pfam" id="PF07687"/>
    </source>
</evidence>
<dbReference type="InterPro" id="IPR011650">
    <property type="entry name" value="Peptidase_M20_dimer"/>
</dbReference>
<dbReference type="EMBL" id="JAMBOL010000003">
    <property type="protein sequence ID" value="MCM3713512.1"/>
    <property type="molecule type" value="Genomic_DNA"/>
</dbReference>
<dbReference type="InterPro" id="IPR036264">
    <property type="entry name" value="Bact_exopeptidase_dim_dom"/>
</dbReference>
<protein>
    <submittedName>
        <fullName evidence="3">M20 family metallopeptidase</fullName>
    </submittedName>
</protein>
<feature type="binding site" evidence="1">
    <location>
        <position position="100"/>
    </location>
    <ligand>
        <name>Mn(2+)</name>
        <dbReference type="ChEBI" id="CHEBI:29035"/>
        <label>2</label>
    </ligand>
</feature>
<dbReference type="Gene3D" id="3.40.630.10">
    <property type="entry name" value="Zn peptidases"/>
    <property type="match status" value="1"/>
</dbReference>
<dbReference type="PIRSF" id="PIRSF005962">
    <property type="entry name" value="Pept_M20D_amidohydro"/>
    <property type="match status" value="1"/>
</dbReference>
<name>A0A9X2INL4_9BACI</name>
<keyword evidence="1" id="KW-0464">Manganese</keyword>
<evidence type="ECO:0000313" key="4">
    <source>
        <dbReference type="Proteomes" id="UP001139179"/>
    </source>
</evidence>
<dbReference type="AlphaFoldDB" id="A0A9X2INL4"/>
<feature type="binding site" evidence="1">
    <location>
        <position position="136"/>
    </location>
    <ligand>
        <name>Mn(2+)</name>
        <dbReference type="ChEBI" id="CHEBI:29035"/>
        <label>2</label>
    </ligand>
</feature>
<dbReference type="GO" id="GO:0046872">
    <property type="term" value="F:metal ion binding"/>
    <property type="evidence" value="ECO:0007669"/>
    <property type="project" value="UniProtKB-KW"/>
</dbReference>
<feature type="binding site" evidence="1">
    <location>
        <position position="98"/>
    </location>
    <ligand>
        <name>Mn(2+)</name>
        <dbReference type="ChEBI" id="CHEBI:29035"/>
        <label>2</label>
    </ligand>
</feature>
<dbReference type="Proteomes" id="UP001139179">
    <property type="component" value="Unassembled WGS sequence"/>
</dbReference>
<dbReference type="GO" id="GO:0016787">
    <property type="term" value="F:hydrolase activity"/>
    <property type="evidence" value="ECO:0007669"/>
    <property type="project" value="InterPro"/>
</dbReference>
<dbReference type="RefSeq" id="WP_251222326.1">
    <property type="nucleotide sequence ID" value="NZ_JAMBOL010000003.1"/>
</dbReference>
<comment type="caution">
    <text evidence="3">The sequence shown here is derived from an EMBL/GenBank/DDBJ whole genome shotgun (WGS) entry which is preliminary data.</text>
</comment>
<proteinExistence type="predicted"/>